<evidence type="ECO:0000313" key="2">
    <source>
        <dbReference type="EMBL" id="KAJ7353842.1"/>
    </source>
</evidence>
<comment type="caution">
    <text evidence="2">The sequence shown here is derived from an EMBL/GenBank/DDBJ whole genome shotgun (WGS) entry which is preliminary data.</text>
</comment>
<proteinExistence type="predicted"/>
<organism evidence="2 3">
    <name type="scientific">Desmophyllum pertusum</name>
    <dbReference type="NCBI Taxonomy" id="174260"/>
    <lineage>
        <taxon>Eukaryota</taxon>
        <taxon>Metazoa</taxon>
        <taxon>Cnidaria</taxon>
        <taxon>Anthozoa</taxon>
        <taxon>Hexacorallia</taxon>
        <taxon>Scleractinia</taxon>
        <taxon>Caryophylliina</taxon>
        <taxon>Caryophylliidae</taxon>
        <taxon>Desmophyllum</taxon>
    </lineage>
</organism>
<feature type="compositionally biased region" description="Basic residues" evidence="1">
    <location>
        <begin position="89"/>
        <end position="100"/>
    </location>
</feature>
<feature type="compositionally biased region" description="Polar residues" evidence="1">
    <location>
        <begin position="1"/>
        <end position="18"/>
    </location>
</feature>
<dbReference type="EMBL" id="MU827340">
    <property type="protein sequence ID" value="KAJ7353842.1"/>
    <property type="molecule type" value="Genomic_DNA"/>
</dbReference>
<protein>
    <submittedName>
        <fullName evidence="2">Uncharacterized protein</fullName>
    </submittedName>
</protein>
<evidence type="ECO:0000313" key="3">
    <source>
        <dbReference type="Proteomes" id="UP001163046"/>
    </source>
</evidence>
<feature type="compositionally biased region" description="Polar residues" evidence="1">
    <location>
        <begin position="124"/>
        <end position="141"/>
    </location>
</feature>
<keyword evidence="3" id="KW-1185">Reference proteome</keyword>
<dbReference type="Proteomes" id="UP001163046">
    <property type="component" value="Unassembled WGS sequence"/>
</dbReference>
<sequence>MARVESQPTTTQHLTVQANRLHLSASDPDLRNLKHGYGELHSGSTGNMKANPGSPISRRPLPPPPPGHESQVMQSNSRLRTGSTEQTQRKRPSSPRLQKRRNSDKDHYDLNCSSSSGELEFSHPPSNSFHRQRSADFSSQYRAPSPSDRSRHRSDSNGSMESLGDLDYNSDDDGNGSATKKLK</sequence>
<accession>A0A9W9YJQ2</accession>
<name>A0A9W9YJQ2_9CNID</name>
<reference evidence="2" key="1">
    <citation type="submission" date="2023-01" db="EMBL/GenBank/DDBJ databases">
        <title>Genome assembly of the deep-sea coral Lophelia pertusa.</title>
        <authorList>
            <person name="Herrera S."/>
            <person name="Cordes E."/>
        </authorList>
    </citation>
    <scope>NUCLEOTIDE SEQUENCE</scope>
    <source>
        <strain evidence="2">USNM1676648</strain>
        <tissue evidence="2">Polyp</tissue>
    </source>
</reference>
<evidence type="ECO:0000256" key="1">
    <source>
        <dbReference type="SAM" id="MobiDB-lite"/>
    </source>
</evidence>
<feature type="compositionally biased region" description="Polar residues" evidence="1">
    <location>
        <begin position="71"/>
        <end position="86"/>
    </location>
</feature>
<gene>
    <name evidence="2" type="ORF">OS493_032117</name>
</gene>
<dbReference type="AlphaFoldDB" id="A0A9W9YJQ2"/>
<feature type="region of interest" description="Disordered" evidence="1">
    <location>
        <begin position="1"/>
        <end position="183"/>
    </location>
</feature>
<feature type="compositionally biased region" description="Basic and acidic residues" evidence="1">
    <location>
        <begin position="28"/>
        <end position="38"/>
    </location>
</feature>